<dbReference type="EMBL" id="MK072385">
    <property type="protein sequence ID" value="AYV82975.1"/>
    <property type="molecule type" value="Genomic_DNA"/>
</dbReference>
<gene>
    <name evidence="1" type="ORF">Hyperionvirus3_121</name>
</gene>
<sequence length="338" mass="39254">MATKCTFSTCRQPLFVNRITKFQSKVACERHYCEQEDKCTGTGIIQKGKHKDKGRFGDFCCAYKFSNCYYEGCTDKAVSFFGRKEACESHLYLKKCIQCRNQIPNKFYNSYAEKIRDDQRMYGHDIKFQNCEKCNCEVKGCGERKHHGSNVCLDHDPTVCKYNFLGIRCYSKPDSDKNPLYCSDHICQALNCTNVISSYRKCHEHMCTYLSHKIIRKGKLQSISRESYCDKAHYPGMNNCLEHCCITCFEEKFPDDKIKIPTPPYLCIKHKCPKSFRDGSTCDAINIPGKDFCKEHSCFNPHCQSDNTCRMHHCSECGKNRNKQLFKPCDNCISQWEK</sequence>
<organism evidence="1">
    <name type="scientific">Hyperionvirus sp</name>
    <dbReference type="NCBI Taxonomy" id="2487770"/>
    <lineage>
        <taxon>Viruses</taxon>
        <taxon>Varidnaviria</taxon>
        <taxon>Bamfordvirae</taxon>
        <taxon>Nucleocytoviricota</taxon>
        <taxon>Megaviricetes</taxon>
        <taxon>Imitervirales</taxon>
        <taxon>Mimiviridae</taxon>
        <taxon>Klosneuvirinae</taxon>
    </lineage>
</organism>
<accession>A0A3G5A6V7</accession>
<reference evidence="1" key="1">
    <citation type="submission" date="2018-10" db="EMBL/GenBank/DDBJ databases">
        <title>Hidden diversity of soil giant viruses.</title>
        <authorList>
            <person name="Schulz F."/>
            <person name="Alteio L."/>
            <person name="Goudeau D."/>
            <person name="Ryan E.M."/>
            <person name="Malmstrom R.R."/>
            <person name="Blanchard J."/>
            <person name="Woyke T."/>
        </authorList>
    </citation>
    <scope>NUCLEOTIDE SEQUENCE</scope>
    <source>
        <strain evidence="1">HYV1</strain>
    </source>
</reference>
<evidence type="ECO:0000313" key="1">
    <source>
        <dbReference type="EMBL" id="AYV82975.1"/>
    </source>
</evidence>
<protein>
    <submittedName>
        <fullName evidence="1">Uncharacterized protein</fullName>
    </submittedName>
</protein>
<name>A0A3G5A6V7_9VIRU</name>
<proteinExistence type="predicted"/>